<evidence type="ECO:0000313" key="3">
    <source>
        <dbReference type="Proteomes" id="UP000029085"/>
    </source>
</evidence>
<dbReference type="RefSeq" id="WP_051924198.1">
    <property type="nucleotide sequence ID" value="NZ_AVCJ01000001.1"/>
</dbReference>
<dbReference type="Proteomes" id="UP000029085">
    <property type="component" value="Unassembled WGS sequence"/>
</dbReference>
<dbReference type="PANTHER" id="PTHR43717">
    <property type="entry name" value="ANAEROBIC NITRIC OXIDE REDUCTASE FLAVORUBREDOXIN"/>
    <property type="match status" value="1"/>
</dbReference>
<dbReference type="Gene3D" id="3.60.15.10">
    <property type="entry name" value="Ribonuclease Z/Hydroxyacylglutathione hydrolase-like"/>
    <property type="match status" value="1"/>
</dbReference>
<dbReference type="SUPFAM" id="SSF56281">
    <property type="entry name" value="Metallo-hydrolase/oxidoreductase"/>
    <property type="match status" value="1"/>
</dbReference>
<gene>
    <name evidence="2" type="ORF">N788_00675</name>
</gene>
<evidence type="ECO:0000313" key="2">
    <source>
        <dbReference type="EMBL" id="KFL37716.1"/>
    </source>
</evidence>
<sequence>MTPPQALSAGWWALPSWAPIPGLGMLANNAYLHAGREPMLVDTGMGMFGDAFIDALGSVVDPADIHWIWLSHTDPDHTGNLQRILELAPCARVLVGVLGQAKLGLSGMDVSRTQVVMPGDELTLGNRRLRAVRPPIYDAPETLGFIDDAGAMYTVDSFGAVLPDVTPNLDDVDETTLRNGMVAWGALDAPWQADLDPALRERRFGAIEKLAPSLLMTAHLPIGTRTAGRLPKAALAANERLPADMQALDAAVLARAAQGLGEMAMA</sequence>
<dbReference type="OrthoDB" id="9812260at2"/>
<name>A0A087MLG3_9GAMM</name>
<dbReference type="Pfam" id="PF00753">
    <property type="entry name" value="Lactamase_B"/>
    <property type="match status" value="1"/>
</dbReference>
<reference evidence="2 3" key="2">
    <citation type="journal article" date="2015" name="Stand. Genomic Sci.">
        <title>High quality draft genomic sequence of Arenimonas donghaensis DSM 18148(T).</title>
        <authorList>
            <person name="Chen F."/>
            <person name="Wang H."/>
            <person name="Cao Y."/>
            <person name="Li X."/>
            <person name="Wang G."/>
        </authorList>
    </citation>
    <scope>NUCLEOTIDE SEQUENCE [LARGE SCALE GENOMIC DNA]</scope>
    <source>
        <strain evidence="2 3">HO3-R19</strain>
    </source>
</reference>
<dbReference type="EMBL" id="AVCJ01000001">
    <property type="protein sequence ID" value="KFL37716.1"/>
    <property type="molecule type" value="Genomic_DNA"/>
</dbReference>
<reference evidence="3" key="1">
    <citation type="submission" date="2013-08" db="EMBL/GenBank/DDBJ databases">
        <title>Genome sequencing of Arenimonas donghaensis.</title>
        <authorList>
            <person name="Chen F."/>
            <person name="Wang G."/>
        </authorList>
    </citation>
    <scope>NUCLEOTIDE SEQUENCE [LARGE SCALE GENOMIC DNA]</scope>
    <source>
        <strain evidence="3">HO3-R19</strain>
    </source>
</reference>
<accession>A0A087MLG3</accession>
<comment type="caution">
    <text evidence="2">The sequence shown here is derived from an EMBL/GenBank/DDBJ whole genome shotgun (WGS) entry which is preliminary data.</text>
</comment>
<organism evidence="2 3">
    <name type="scientific">Arenimonas donghaensis DSM 18148 = HO3-R19</name>
    <dbReference type="NCBI Taxonomy" id="1121014"/>
    <lineage>
        <taxon>Bacteria</taxon>
        <taxon>Pseudomonadati</taxon>
        <taxon>Pseudomonadota</taxon>
        <taxon>Gammaproteobacteria</taxon>
        <taxon>Lysobacterales</taxon>
        <taxon>Lysobacteraceae</taxon>
        <taxon>Arenimonas</taxon>
    </lineage>
</organism>
<feature type="domain" description="Metallo-beta-lactamase" evidence="1">
    <location>
        <begin position="27"/>
        <end position="219"/>
    </location>
</feature>
<dbReference type="PATRIC" id="fig|1121014.3.peg.128"/>
<proteinExistence type="predicted"/>
<keyword evidence="3" id="KW-1185">Reference proteome</keyword>
<dbReference type="PANTHER" id="PTHR43717:SF1">
    <property type="entry name" value="ANAEROBIC NITRIC OXIDE REDUCTASE FLAVORUBREDOXIN"/>
    <property type="match status" value="1"/>
</dbReference>
<evidence type="ECO:0000259" key="1">
    <source>
        <dbReference type="SMART" id="SM00849"/>
    </source>
</evidence>
<dbReference type="SMART" id="SM00849">
    <property type="entry name" value="Lactamase_B"/>
    <property type="match status" value="1"/>
</dbReference>
<dbReference type="STRING" id="1121014.N788_00675"/>
<dbReference type="AlphaFoldDB" id="A0A087MLG3"/>
<dbReference type="InterPro" id="IPR036866">
    <property type="entry name" value="RibonucZ/Hydroxyglut_hydro"/>
</dbReference>
<dbReference type="InterPro" id="IPR001279">
    <property type="entry name" value="Metallo-B-lactamas"/>
</dbReference>
<protein>
    <recommendedName>
        <fullName evidence="1">Metallo-beta-lactamase domain-containing protein</fullName>
    </recommendedName>
</protein>